<dbReference type="EMBL" id="BQNB010010340">
    <property type="protein sequence ID" value="GJS75958.1"/>
    <property type="molecule type" value="Genomic_DNA"/>
</dbReference>
<reference evidence="1" key="2">
    <citation type="submission" date="2022-01" db="EMBL/GenBank/DDBJ databases">
        <authorList>
            <person name="Yamashiro T."/>
            <person name="Shiraishi A."/>
            <person name="Satake H."/>
            <person name="Nakayama K."/>
        </authorList>
    </citation>
    <scope>NUCLEOTIDE SEQUENCE</scope>
</reference>
<accession>A0ABQ4YE00</accession>
<dbReference type="Proteomes" id="UP001151760">
    <property type="component" value="Unassembled WGS sequence"/>
</dbReference>
<evidence type="ECO:0000313" key="2">
    <source>
        <dbReference type="Proteomes" id="UP001151760"/>
    </source>
</evidence>
<keyword evidence="2" id="KW-1185">Reference proteome</keyword>
<name>A0ABQ4YE00_9ASTR</name>
<reference evidence="1" key="1">
    <citation type="journal article" date="2022" name="Int. J. Mol. Sci.">
        <title>Draft Genome of Tanacetum Coccineum: Genomic Comparison of Closely Related Tanacetum-Family Plants.</title>
        <authorList>
            <person name="Yamashiro T."/>
            <person name="Shiraishi A."/>
            <person name="Nakayama K."/>
            <person name="Satake H."/>
        </authorList>
    </citation>
    <scope>NUCLEOTIDE SEQUENCE</scope>
</reference>
<proteinExistence type="predicted"/>
<organism evidence="1 2">
    <name type="scientific">Tanacetum coccineum</name>
    <dbReference type="NCBI Taxonomy" id="301880"/>
    <lineage>
        <taxon>Eukaryota</taxon>
        <taxon>Viridiplantae</taxon>
        <taxon>Streptophyta</taxon>
        <taxon>Embryophyta</taxon>
        <taxon>Tracheophyta</taxon>
        <taxon>Spermatophyta</taxon>
        <taxon>Magnoliopsida</taxon>
        <taxon>eudicotyledons</taxon>
        <taxon>Gunneridae</taxon>
        <taxon>Pentapetalae</taxon>
        <taxon>asterids</taxon>
        <taxon>campanulids</taxon>
        <taxon>Asterales</taxon>
        <taxon>Asteraceae</taxon>
        <taxon>Asteroideae</taxon>
        <taxon>Anthemideae</taxon>
        <taxon>Anthemidinae</taxon>
        <taxon>Tanacetum</taxon>
    </lineage>
</organism>
<evidence type="ECO:0000313" key="1">
    <source>
        <dbReference type="EMBL" id="GJS75958.1"/>
    </source>
</evidence>
<comment type="caution">
    <text evidence="1">The sequence shown here is derived from an EMBL/GenBank/DDBJ whole genome shotgun (WGS) entry which is preliminary data.</text>
</comment>
<protein>
    <submittedName>
        <fullName evidence="1">Uncharacterized protein</fullName>
    </submittedName>
</protein>
<gene>
    <name evidence="1" type="ORF">Tco_0725839</name>
</gene>
<sequence length="164" mass="19535">MLRSNRCAVLRTQWLILQKKTRNVHCQNFKRWHRRCFFIFHLGLRGVLERKLHLRWMEPHCRRSILLIAQAVQAVKAWKHLDFLCHNYVLNCVTIDTLFISVLQDHDCQRIMGRSDVWMPMISEVNLSVCDKRTEAVYGQLVKLMISREGDVILKIYIRDKSSS</sequence>